<comment type="caution">
    <text evidence="1">The sequence shown here is derived from an EMBL/GenBank/DDBJ whole genome shotgun (WGS) entry which is preliminary data.</text>
</comment>
<protein>
    <submittedName>
        <fullName evidence="1">Uncharacterized protein</fullName>
    </submittedName>
</protein>
<keyword evidence="2" id="KW-1185">Reference proteome</keyword>
<reference evidence="1 2" key="2">
    <citation type="journal article" date="2022" name="Mol. Ecol. Resour.">
        <title>The genomes of chicory, endive, great burdock and yacon provide insights into Asteraceae paleo-polyploidization history and plant inulin production.</title>
        <authorList>
            <person name="Fan W."/>
            <person name="Wang S."/>
            <person name="Wang H."/>
            <person name="Wang A."/>
            <person name="Jiang F."/>
            <person name="Liu H."/>
            <person name="Zhao H."/>
            <person name="Xu D."/>
            <person name="Zhang Y."/>
        </authorList>
    </citation>
    <scope>NUCLEOTIDE SEQUENCE [LARGE SCALE GENOMIC DNA]</scope>
    <source>
        <strain evidence="2">cv. Niubang</strain>
    </source>
</reference>
<proteinExistence type="predicted"/>
<organism evidence="1 2">
    <name type="scientific">Arctium lappa</name>
    <name type="common">Greater burdock</name>
    <name type="synonym">Lappa major</name>
    <dbReference type="NCBI Taxonomy" id="4217"/>
    <lineage>
        <taxon>Eukaryota</taxon>
        <taxon>Viridiplantae</taxon>
        <taxon>Streptophyta</taxon>
        <taxon>Embryophyta</taxon>
        <taxon>Tracheophyta</taxon>
        <taxon>Spermatophyta</taxon>
        <taxon>Magnoliopsida</taxon>
        <taxon>eudicotyledons</taxon>
        <taxon>Gunneridae</taxon>
        <taxon>Pentapetalae</taxon>
        <taxon>asterids</taxon>
        <taxon>campanulids</taxon>
        <taxon>Asterales</taxon>
        <taxon>Asteraceae</taxon>
        <taxon>Carduoideae</taxon>
        <taxon>Cardueae</taxon>
        <taxon>Arctiinae</taxon>
        <taxon>Arctium</taxon>
    </lineage>
</organism>
<name>A0ACB9FLB3_ARCLA</name>
<accession>A0ACB9FLB3</accession>
<evidence type="ECO:0000313" key="1">
    <source>
        <dbReference type="EMBL" id="KAI3771588.1"/>
    </source>
</evidence>
<reference evidence="2" key="1">
    <citation type="journal article" date="2022" name="Mol. Ecol. Resour.">
        <title>The genomes of chicory, endive, great burdock and yacon provide insights into Asteraceae palaeo-polyploidization history and plant inulin production.</title>
        <authorList>
            <person name="Fan W."/>
            <person name="Wang S."/>
            <person name="Wang H."/>
            <person name="Wang A."/>
            <person name="Jiang F."/>
            <person name="Liu H."/>
            <person name="Zhao H."/>
            <person name="Xu D."/>
            <person name="Zhang Y."/>
        </authorList>
    </citation>
    <scope>NUCLEOTIDE SEQUENCE [LARGE SCALE GENOMIC DNA]</scope>
    <source>
        <strain evidence="2">cv. Niubang</strain>
    </source>
</reference>
<evidence type="ECO:0000313" key="2">
    <source>
        <dbReference type="Proteomes" id="UP001055879"/>
    </source>
</evidence>
<dbReference type="Proteomes" id="UP001055879">
    <property type="component" value="Linkage Group LG01"/>
</dbReference>
<sequence length="123" mass="13952">MPCNDDLISPHRTRFKSLILGNVPFSNLRACSERYELQQPHLLSYGKPPAVKCKNRNLQAFLSNLKLDKRRLLDFHCKFIRRDVNGSGGVGGVEWLEIIVEDDVWQGRAGEASLKVGRSCWLG</sequence>
<gene>
    <name evidence="1" type="ORF">L6452_02754</name>
</gene>
<dbReference type="EMBL" id="CM042047">
    <property type="protein sequence ID" value="KAI3771588.1"/>
    <property type="molecule type" value="Genomic_DNA"/>
</dbReference>